<evidence type="ECO:0000313" key="3">
    <source>
        <dbReference type="Proteomes" id="UP000013827"/>
    </source>
</evidence>
<dbReference type="InterPro" id="IPR011042">
    <property type="entry name" value="6-blade_b-propeller_TolB-like"/>
</dbReference>
<dbReference type="GeneID" id="17281885"/>
<reference evidence="3" key="1">
    <citation type="journal article" date="2013" name="Nature">
        <title>Pan genome of the phytoplankton Emiliania underpins its global distribution.</title>
        <authorList>
            <person name="Read B.A."/>
            <person name="Kegel J."/>
            <person name="Klute M.J."/>
            <person name="Kuo A."/>
            <person name="Lefebvre S.C."/>
            <person name="Maumus F."/>
            <person name="Mayer C."/>
            <person name="Miller J."/>
            <person name="Monier A."/>
            <person name="Salamov A."/>
            <person name="Young J."/>
            <person name="Aguilar M."/>
            <person name="Claverie J.M."/>
            <person name="Frickenhaus S."/>
            <person name="Gonzalez K."/>
            <person name="Herman E.K."/>
            <person name="Lin Y.C."/>
            <person name="Napier J."/>
            <person name="Ogata H."/>
            <person name="Sarno A.F."/>
            <person name="Shmutz J."/>
            <person name="Schroeder D."/>
            <person name="de Vargas C."/>
            <person name="Verret F."/>
            <person name="von Dassow P."/>
            <person name="Valentin K."/>
            <person name="Van de Peer Y."/>
            <person name="Wheeler G."/>
            <person name="Dacks J.B."/>
            <person name="Delwiche C.F."/>
            <person name="Dyhrman S.T."/>
            <person name="Glockner G."/>
            <person name="John U."/>
            <person name="Richards T."/>
            <person name="Worden A.Z."/>
            <person name="Zhang X."/>
            <person name="Grigoriev I.V."/>
            <person name="Allen A.E."/>
            <person name="Bidle K."/>
            <person name="Borodovsky M."/>
            <person name="Bowler C."/>
            <person name="Brownlee C."/>
            <person name="Cock J.M."/>
            <person name="Elias M."/>
            <person name="Gladyshev V.N."/>
            <person name="Groth M."/>
            <person name="Guda C."/>
            <person name="Hadaegh A."/>
            <person name="Iglesias-Rodriguez M.D."/>
            <person name="Jenkins J."/>
            <person name="Jones B.M."/>
            <person name="Lawson T."/>
            <person name="Leese F."/>
            <person name="Lindquist E."/>
            <person name="Lobanov A."/>
            <person name="Lomsadze A."/>
            <person name="Malik S.B."/>
            <person name="Marsh M.E."/>
            <person name="Mackinder L."/>
            <person name="Mock T."/>
            <person name="Mueller-Roeber B."/>
            <person name="Pagarete A."/>
            <person name="Parker M."/>
            <person name="Probert I."/>
            <person name="Quesneville H."/>
            <person name="Raines C."/>
            <person name="Rensing S.A."/>
            <person name="Riano-Pachon D.M."/>
            <person name="Richier S."/>
            <person name="Rokitta S."/>
            <person name="Shiraiwa Y."/>
            <person name="Soanes D.M."/>
            <person name="van der Giezen M."/>
            <person name="Wahlund T.M."/>
            <person name="Williams B."/>
            <person name="Wilson W."/>
            <person name="Wolfe G."/>
            <person name="Wurch L.L."/>
        </authorList>
    </citation>
    <scope>NUCLEOTIDE SEQUENCE</scope>
</reference>
<evidence type="ECO:0000313" key="2">
    <source>
        <dbReference type="EnsemblProtists" id="EOD36615"/>
    </source>
</evidence>
<dbReference type="KEGG" id="ehx:EMIHUDRAFT_110098"/>
<dbReference type="InterPro" id="IPR051288">
    <property type="entry name" value="Serum_paraoxonase/arylesterase"/>
</dbReference>
<proteinExistence type="predicted"/>
<accession>A0A0D3KLI0</accession>
<keyword evidence="1" id="KW-0732">Signal</keyword>
<keyword evidence="3" id="KW-1185">Reference proteome</keyword>
<protein>
    <recommendedName>
        <fullName evidence="4">SMP-30/Gluconolactonase/LRE-like region domain-containing protein</fullName>
    </recommendedName>
</protein>
<dbReference type="PANTHER" id="PTHR11799">
    <property type="entry name" value="PARAOXONASE"/>
    <property type="match status" value="1"/>
</dbReference>
<dbReference type="EnsemblProtists" id="EOD36615">
    <property type="protein sequence ID" value="EOD36615"/>
    <property type="gene ID" value="EMIHUDRAFT_110098"/>
</dbReference>
<evidence type="ECO:0000256" key="1">
    <source>
        <dbReference type="SAM" id="SignalP"/>
    </source>
</evidence>
<reference evidence="2" key="2">
    <citation type="submission" date="2024-10" db="UniProtKB">
        <authorList>
            <consortium name="EnsemblProtists"/>
        </authorList>
    </citation>
    <scope>IDENTIFICATION</scope>
</reference>
<dbReference type="PaxDb" id="2903-EOD36615"/>
<organism evidence="2 3">
    <name type="scientific">Emiliania huxleyi (strain CCMP1516)</name>
    <dbReference type="NCBI Taxonomy" id="280463"/>
    <lineage>
        <taxon>Eukaryota</taxon>
        <taxon>Haptista</taxon>
        <taxon>Haptophyta</taxon>
        <taxon>Prymnesiophyceae</taxon>
        <taxon>Isochrysidales</taxon>
        <taxon>Noelaerhabdaceae</taxon>
        <taxon>Emiliania</taxon>
    </lineage>
</organism>
<dbReference type="Gene3D" id="2.120.10.30">
    <property type="entry name" value="TolB, C-terminal domain"/>
    <property type="match status" value="1"/>
</dbReference>
<feature type="signal peptide" evidence="1">
    <location>
        <begin position="1"/>
        <end position="21"/>
    </location>
</feature>
<dbReference type="PANTHER" id="PTHR11799:SF12">
    <property type="entry name" value="PARAOXONASE-RELATED"/>
    <property type="match status" value="1"/>
</dbReference>
<dbReference type="Proteomes" id="UP000013827">
    <property type="component" value="Unassembled WGS sequence"/>
</dbReference>
<name>A0A0D3KLI0_EMIH1</name>
<sequence length="395" mass="41106">MSVCGWAVLAVAVALGYLVQANLGTLAYGKELGFAAAEACALHQLPTPCEDLTAFRPGALFAGGGDLWSTFALGSEQAVAGAIYLVEGTKVTPLPILGEPPKLVLHGIYFSARSRRLYGVNHDEATGESIEVFDVLEEDGVSLKHAGSIRSPLFANFALNDVVEGAGKDEVYVTEWQAAAFPAGGKRGLSSAPLELRLKRALSSPLTFFKVPLTRVFRCTVSTQRCSVASSARFVGANGIAISDDRHTVFVNDAPAQRLTVLARQPDGSLEEVSSFGLKHIVDNLEMTADGALHAGTIPFPYASASVCQEAPALSASKVVSGRPVSCGAQPGGLLEIGLLGTGESARGKSFVDGRQTDILTHDGTALDGVSSALRVGAKVVLGSPHAKGLLFCDA</sequence>
<dbReference type="AlphaFoldDB" id="A0A0D3KLI0"/>
<evidence type="ECO:0008006" key="4">
    <source>
        <dbReference type="Google" id="ProtNLM"/>
    </source>
</evidence>
<feature type="chain" id="PRO_5044203237" description="SMP-30/Gluconolactonase/LRE-like region domain-containing protein" evidence="1">
    <location>
        <begin position="22"/>
        <end position="395"/>
    </location>
</feature>
<dbReference type="RefSeq" id="XP_005789044.1">
    <property type="nucleotide sequence ID" value="XM_005788987.1"/>
</dbReference>
<dbReference type="SUPFAM" id="SSF63829">
    <property type="entry name" value="Calcium-dependent phosphotriesterase"/>
    <property type="match status" value="1"/>
</dbReference>
<dbReference type="HOGENOM" id="CLU_699151_0_0_1"/>